<keyword evidence="2" id="KW-1185">Reference proteome</keyword>
<dbReference type="RefSeq" id="XP_010762298.1">
    <property type="nucleotide sequence ID" value="XM_010763996.1"/>
</dbReference>
<reference evidence="1 2" key="1">
    <citation type="journal article" date="2011" name="PLoS Genet.">
        <title>Comparative genomic analysis of human fungal pathogens causing paracoccidioidomycosis.</title>
        <authorList>
            <person name="Desjardins C.A."/>
            <person name="Champion M.D."/>
            <person name="Holder J.W."/>
            <person name="Muszewska A."/>
            <person name="Goldberg J."/>
            <person name="Bailao A.M."/>
            <person name="Brigido M.M."/>
            <person name="Ferreira M.E."/>
            <person name="Garcia A.M."/>
            <person name="Grynberg M."/>
            <person name="Gujja S."/>
            <person name="Heiman D.I."/>
            <person name="Henn M.R."/>
            <person name="Kodira C.D."/>
            <person name="Leon-Narvaez H."/>
            <person name="Longo L.V."/>
            <person name="Ma L.J."/>
            <person name="Malavazi I."/>
            <person name="Matsuo A.L."/>
            <person name="Morais F.V."/>
            <person name="Pereira M."/>
            <person name="Rodriguez-Brito S."/>
            <person name="Sakthikumar S."/>
            <person name="Salem-Izacc S.M."/>
            <person name="Sykes S.M."/>
            <person name="Teixeira M.M."/>
            <person name="Vallejo M.C."/>
            <person name="Walter M.E."/>
            <person name="Yandava C."/>
            <person name="Young S."/>
            <person name="Zeng Q."/>
            <person name="Zucker J."/>
            <person name="Felipe M.S."/>
            <person name="Goldman G.H."/>
            <person name="Haas B.J."/>
            <person name="McEwen J.G."/>
            <person name="Nino-Vega G."/>
            <person name="Puccia R."/>
            <person name="San-Blas G."/>
            <person name="Soares C.M."/>
            <person name="Birren B.W."/>
            <person name="Cuomo C.A."/>
        </authorList>
    </citation>
    <scope>NUCLEOTIDE SEQUENCE [LARGE SCALE GENOMIC DNA]</scope>
    <source>
        <strain evidence="1 2">Pb18</strain>
    </source>
</reference>
<dbReference type="VEuPathDB" id="FungiDB:PADG_12162"/>
<evidence type="ECO:0000313" key="1">
    <source>
        <dbReference type="EMBL" id="KGM91706.1"/>
    </source>
</evidence>
<dbReference type="AlphaFoldDB" id="A0A0A0HUM7"/>
<sequence length="83" mass="9452">MQQLIFWSCSVVFRCSTTTLNETYTGWKSSEEFQIQESGHLQVVVQDGLKCGFESRLARFKGPSSRFKKPLAKSASSLPKQCW</sequence>
<dbReference type="GeneID" id="22588059"/>
<dbReference type="EMBL" id="KN275965">
    <property type="protein sequence ID" value="KGM91706.1"/>
    <property type="molecule type" value="Genomic_DNA"/>
</dbReference>
<name>A0A0A0HUM7_PARBD</name>
<dbReference type="InParanoid" id="A0A0A0HUM7"/>
<organism evidence="1 2">
    <name type="scientific">Paracoccidioides brasiliensis (strain Pb18)</name>
    <dbReference type="NCBI Taxonomy" id="502780"/>
    <lineage>
        <taxon>Eukaryota</taxon>
        <taxon>Fungi</taxon>
        <taxon>Dikarya</taxon>
        <taxon>Ascomycota</taxon>
        <taxon>Pezizomycotina</taxon>
        <taxon>Eurotiomycetes</taxon>
        <taxon>Eurotiomycetidae</taxon>
        <taxon>Onygenales</taxon>
        <taxon>Ajellomycetaceae</taxon>
        <taxon>Paracoccidioides</taxon>
    </lineage>
</organism>
<gene>
    <name evidence="1" type="ORF">PADG_12162</name>
</gene>
<dbReference type="KEGG" id="pbn:PADG_12162"/>
<proteinExistence type="predicted"/>
<accession>A0A0A0HUM7</accession>
<evidence type="ECO:0000313" key="2">
    <source>
        <dbReference type="Proteomes" id="UP000001628"/>
    </source>
</evidence>
<dbReference type="Proteomes" id="UP000001628">
    <property type="component" value="Unassembled WGS sequence"/>
</dbReference>
<protein>
    <submittedName>
        <fullName evidence="1">Uncharacterized protein</fullName>
    </submittedName>
</protein>
<dbReference type="HOGENOM" id="CLU_2543208_0_0_1"/>